<gene>
    <name evidence="2" type="ORF">BO99DRAFT_406233</name>
</gene>
<protein>
    <recommendedName>
        <fullName evidence="1">HNH nuclease domain-containing protein</fullName>
    </recommendedName>
</protein>
<feature type="domain" description="HNH nuclease" evidence="1">
    <location>
        <begin position="131"/>
        <end position="223"/>
    </location>
</feature>
<proteinExistence type="predicted"/>
<name>A0A2V5HT14_ASPV1</name>
<dbReference type="OMA" id="THQYRIK"/>
<evidence type="ECO:0000313" key="2">
    <source>
        <dbReference type="EMBL" id="PYI15017.1"/>
    </source>
</evidence>
<keyword evidence="3" id="KW-1185">Reference proteome</keyword>
<evidence type="ECO:0000259" key="1">
    <source>
        <dbReference type="Pfam" id="PF13391"/>
    </source>
</evidence>
<dbReference type="InterPro" id="IPR003615">
    <property type="entry name" value="HNH_nuc"/>
</dbReference>
<dbReference type="EMBL" id="KZ825197">
    <property type="protein sequence ID" value="PYI15017.1"/>
    <property type="molecule type" value="Genomic_DNA"/>
</dbReference>
<evidence type="ECO:0000313" key="3">
    <source>
        <dbReference type="Proteomes" id="UP000249829"/>
    </source>
</evidence>
<dbReference type="STRING" id="1450538.A0A2V5HT14"/>
<accession>A0A2V5HT14</accession>
<reference evidence="2 3" key="1">
    <citation type="submission" date="2018-02" db="EMBL/GenBank/DDBJ databases">
        <title>The genomes of Aspergillus section Nigri reveals drivers in fungal speciation.</title>
        <authorList>
            <consortium name="DOE Joint Genome Institute"/>
            <person name="Vesth T.C."/>
            <person name="Nybo J."/>
            <person name="Theobald S."/>
            <person name="Brandl J."/>
            <person name="Frisvad J.C."/>
            <person name="Nielsen K.F."/>
            <person name="Lyhne E.K."/>
            <person name="Kogle M.E."/>
            <person name="Kuo A."/>
            <person name="Riley R."/>
            <person name="Clum A."/>
            <person name="Nolan M."/>
            <person name="Lipzen A."/>
            <person name="Salamov A."/>
            <person name="Henrissat B."/>
            <person name="Wiebenga A."/>
            <person name="De vries R.P."/>
            <person name="Grigoriev I.V."/>
            <person name="Mortensen U.H."/>
            <person name="Andersen M.R."/>
            <person name="Baker S.E."/>
        </authorList>
    </citation>
    <scope>NUCLEOTIDE SEQUENCE [LARGE SCALE GENOMIC DNA]</scope>
    <source>
        <strain evidence="2 3">CBS 115571</strain>
    </source>
</reference>
<sequence>MASSSSSERSASTAARVTARLDKYQPRGDDDDTAHFLQVVYTYLPVDGRNILASNIVSLNDTELFQFQKHIETALLRPMKVVGGKTPAIEPSPCSGVSDSVEDLLSEDYSSSNRRQSQLRRSCLSRDNHRCVITGMWDSDYKDRPADENATSLEAAHIVPFGLGTFRDGERRSNATIWQCIYRYFPVVRRFFHQPEEDINRLDNVMMLNPMIHKEFGRFALILEETDISDRYRPKIFPNFKEGYMRIHIPQFVIIESHDANQPAINKDLLALHAAVGNILHASGRGEAIEQILEYMEEGGGDIIARDGSTNIEELLSLTSLSLLATNSTHLAPPVEDKNIRKFKAGFSGAENAPLNFANQ</sequence>
<dbReference type="Proteomes" id="UP000249829">
    <property type="component" value="Unassembled WGS sequence"/>
</dbReference>
<organism evidence="2 3">
    <name type="scientific">Aspergillus violaceofuscus (strain CBS 115571)</name>
    <dbReference type="NCBI Taxonomy" id="1450538"/>
    <lineage>
        <taxon>Eukaryota</taxon>
        <taxon>Fungi</taxon>
        <taxon>Dikarya</taxon>
        <taxon>Ascomycota</taxon>
        <taxon>Pezizomycotina</taxon>
        <taxon>Eurotiomycetes</taxon>
        <taxon>Eurotiomycetidae</taxon>
        <taxon>Eurotiales</taxon>
        <taxon>Aspergillaceae</taxon>
        <taxon>Aspergillus</taxon>
    </lineage>
</organism>
<dbReference type="Pfam" id="PF13391">
    <property type="entry name" value="HNH_2"/>
    <property type="match status" value="1"/>
</dbReference>
<dbReference type="AlphaFoldDB" id="A0A2V5HT14"/>